<dbReference type="Proteomes" id="UP000254968">
    <property type="component" value="Unassembled WGS sequence"/>
</dbReference>
<gene>
    <name evidence="2" type="primary">ygaD</name>
    <name evidence="2" type="ORF">NCTC13315_00326</name>
</gene>
<reference evidence="2 3" key="1">
    <citation type="submission" date="2018-06" db="EMBL/GenBank/DDBJ databases">
        <authorList>
            <consortium name="Pathogen Informatics"/>
            <person name="Doyle S."/>
        </authorList>
    </citation>
    <scope>NUCLEOTIDE SEQUENCE [LARGE SCALE GENOMIC DNA]</scope>
    <source>
        <strain evidence="2 3">NCTC13315</strain>
    </source>
</reference>
<evidence type="ECO:0000259" key="1">
    <source>
        <dbReference type="Pfam" id="PF02464"/>
    </source>
</evidence>
<organism evidence="2 3">
    <name type="scientific">Legionella beliardensis</name>
    <dbReference type="NCBI Taxonomy" id="91822"/>
    <lineage>
        <taxon>Bacteria</taxon>
        <taxon>Pseudomonadati</taxon>
        <taxon>Pseudomonadota</taxon>
        <taxon>Gammaproteobacteria</taxon>
        <taxon>Legionellales</taxon>
        <taxon>Legionellaceae</taxon>
        <taxon>Legionella</taxon>
    </lineage>
</organism>
<protein>
    <submittedName>
        <fullName evidence="2">Putative 17.2kDa protein, CinA-related competence damage protein</fullName>
    </submittedName>
</protein>
<dbReference type="OrthoDB" id="9801454at2"/>
<keyword evidence="3" id="KW-1185">Reference proteome</keyword>
<dbReference type="Gene3D" id="3.90.950.20">
    <property type="entry name" value="CinA-like"/>
    <property type="match status" value="1"/>
</dbReference>
<feature type="domain" description="CinA C-terminal" evidence="1">
    <location>
        <begin position="4"/>
        <end position="151"/>
    </location>
</feature>
<evidence type="ECO:0000313" key="3">
    <source>
        <dbReference type="Proteomes" id="UP000254968"/>
    </source>
</evidence>
<dbReference type="AlphaFoldDB" id="A0A378HZD7"/>
<dbReference type="SUPFAM" id="SSF142433">
    <property type="entry name" value="CinA-like"/>
    <property type="match status" value="1"/>
</dbReference>
<dbReference type="EMBL" id="UGNV01000001">
    <property type="protein sequence ID" value="STX27810.1"/>
    <property type="molecule type" value="Genomic_DNA"/>
</dbReference>
<sequence>MKTVKRVVSFLKENDLTLVTAESCTAGQILALLGKVEGCGKCLEAGFVVYSSKAKKSLLGVKQETIDKYTLTSEEIAREMASGALKNSSANAVIATTGIIGDEPMDGIPPGTVCFAWGFKKKGKLQLVSETKRFDGTRSEVQIKAAKYALFAFPTLYEEC</sequence>
<dbReference type="InterPro" id="IPR036653">
    <property type="entry name" value="CinA-like_C"/>
</dbReference>
<evidence type="ECO:0000313" key="2">
    <source>
        <dbReference type="EMBL" id="STX27810.1"/>
    </source>
</evidence>
<dbReference type="InterPro" id="IPR008136">
    <property type="entry name" value="CinA_C"/>
</dbReference>
<proteinExistence type="predicted"/>
<dbReference type="Pfam" id="PF02464">
    <property type="entry name" value="CinA"/>
    <property type="match status" value="1"/>
</dbReference>
<dbReference type="NCBIfam" id="TIGR00199">
    <property type="entry name" value="PncC_domain"/>
    <property type="match status" value="1"/>
</dbReference>
<name>A0A378HZD7_9GAMM</name>
<accession>A0A378HZD7</accession>
<dbReference type="RefSeq" id="WP_115301602.1">
    <property type="nucleotide sequence ID" value="NZ_CAAAHO010000011.1"/>
</dbReference>